<dbReference type="PANTHER" id="PTHR19211:SF14">
    <property type="entry name" value="ATP-BINDING CASSETTE SUB-FAMILY F MEMBER 1"/>
    <property type="match status" value="1"/>
</dbReference>
<feature type="region of interest" description="Disordered" evidence="12">
    <location>
        <begin position="67"/>
        <end position="87"/>
    </location>
</feature>
<feature type="region of interest" description="Disordered" evidence="12">
    <location>
        <begin position="1538"/>
        <end position="1591"/>
    </location>
</feature>
<dbReference type="Gene3D" id="2.40.50.990">
    <property type="match status" value="1"/>
</dbReference>
<evidence type="ECO:0000256" key="4">
    <source>
        <dbReference type="ARBA" id="ARBA00022490"/>
    </source>
</evidence>
<dbReference type="GO" id="GO:0003723">
    <property type="term" value="F:RNA binding"/>
    <property type="evidence" value="ECO:0007669"/>
    <property type="project" value="UniProtKB-KW"/>
</dbReference>
<dbReference type="SUPFAM" id="SSF54160">
    <property type="entry name" value="Chromo domain-like"/>
    <property type="match status" value="1"/>
</dbReference>
<keyword evidence="7" id="KW-0648">Protein biosynthesis</keyword>
<dbReference type="EMBL" id="BQKY01000007">
    <property type="protein sequence ID" value="GJN90677.1"/>
    <property type="molecule type" value="Genomic_DNA"/>
</dbReference>
<gene>
    <name evidence="15" type="ORF">Rhopal_003689-T1</name>
</gene>
<dbReference type="Proteomes" id="UP001342314">
    <property type="component" value="Unassembled WGS sequence"/>
</dbReference>
<evidence type="ECO:0000256" key="2">
    <source>
        <dbReference type="ARBA" id="ARBA00004815"/>
    </source>
</evidence>
<protein>
    <recommendedName>
        <fullName evidence="17">Elongation factor 3</fullName>
    </recommendedName>
</protein>
<evidence type="ECO:0000256" key="11">
    <source>
        <dbReference type="ARBA" id="ARBA00049360"/>
    </source>
</evidence>
<dbReference type="SUPFAM" id="SSF52540">
    <property type="entry name" value="P-loop containing nucleoside triphosphate hydrolases"/>
    <property type="match status" value="2"/>
</dbReference>
<reference evidence="15 16" key="1">
    <citation type="submission" date="2021-12" db="EMBL/GenBank/DDBJ databases">
        <title>High titer production of polyol ester of fatty acids by Rhodotorula paludigena BS15 towards product separation-free biomass refinery.</title>
        <authorList>
            <person name="Mano J."/>
            <person name="Ono H."/>
            <person name="Tanaka T."/>
            <person name="Naito K."/>
            <person name="Sushida H."/>
            <person name="Ike M."/>
            <person name="Tokuyasu K."/>
            <person name="Kitaoka M."/>
        </authorList>
    </citation>
    <scope>NUCLEOTIDE SEQUENCE [LARGE SCALE GENOMIC DNA]</scope>
    <source>
        <strain evidence="15 16">BS15</strain>
    </source>
</reference>
<keyword evidence="10" id="KW-0694">RNA-binding</keyword>
<accession>A0AAV5GMG6</accession>
<dbReference type="Pfam" id="PF24984">
    <property type="entry name" value="HEAT_EF3_GNC1"/>
    <property type="match status" value="1"/>
</dbReference>
<keyword evidence="8" id="KW-0378">Hydrolase</keyword>
<dbReference type="InterPro" id="IPR023780">
    <property type="entry name" value="Chromo_domain"/>
</dbReference>
<organism evidence="15 16">
    <name type="scientific">Rhodotorula paludigena</name>
    <dbReference type="NCBI Taxonomy" id="86838"/>
    <lineage>
        <taxon>Eukaryota</taxon>
        <taxon>Fungi</taxon>
        <taxon>Dikarya</taxon>
        <taxon>Basidiomycota</taxon>
        <taxon>Pucciniomycotina</taxon>
        <taxon>Microbotryomycetes</taxon>
        <taxon>Sporidiobolales</taxon>
        <taxon>Sporidiobolaceae</taxon>
        <taxon>Rhodotorula</taxon>
    </lineage>
</organism>
<proteinExistence type="inferred from homology"/>
<dbReference type="InterPro" id="IPR050611">
    <property type="entry name" value="ABCF"/>
</dbReference>
<comment type="subcellular location">
    <subcellularLocation>
        <location evidence="1">Cytoplasm</location>
    </subcellularLocation>
</comment>
<keyword evidence="7" id="KW-0251">Elongation factor</keyword>
<comment type="caution">
    <text evidence="15">The sequence shown here is derived from an EMBL/GenBank/DDBJ whole genome shotgun (WGS) entry which is preliminary data.</text>
</comment>
<feature type="domain" description="Chromo" evidence="13">
    <location>
        <begin position="1283"/>
        <end position="1344"/>
    </location>
</feature>
<dbReference type="PANTHER" id="PTHR19211">
    <property type="entry name" value="ATP-BINDING TRANSPORT PROTEIN-RELATED"/>
    <property type="match status" value="1"/>
</dbReference>
<evidence type="ECO:0000256" key="5">
    <source>
        <dbReference type="ARBA" id="ARBA00022737"/>
    </source>
</evidence>
<dbReference type="GO" id="GO:0016887">
    <property type="term" value="F:ATP hydrolysis activity"/>
    <property type="evidence" value="ECO:0007669"/>
    <property type="project" value="InterPro"/>
</dbReference>
<sequence length="1591" mass="175366">MAPPSVQELRELDLRFPPQDPPLAPLLPPSAAKHPRTLPSLELRDSSSFRPGWRCDTYIVPAAFPRMQRSGSRHPGEPSPVAHHPASRERPCYYSMLGEMLRVQATEPIVVPEAERETVEEQEQLYLAVNRYVPVEPPRREGALSLVMSHGNGMHKETWEPVLDALLSDLEGSSVEVAEAWALDCVCSGDSALLNEEVMGRGSNWLDYSRDLLNFLVSYIDSPSLGRSDAVAAPLILRPTTLDPALLALDSRSESPAGHSLARHRTFRGKTIVGVGHSFGASTLALAATAMPFVFSSLWIFDPWILPRAYNLSVVDGRFFKSVAMRKDSWTSRKEACETLTRKGFFKVWDRRIVELFLRHGLRDLPDGRVGLKTAAKTEALVYANPFGWQGHTLFTRLRRLDPSLPIRYVVPSRGQSIVDDELLDEALDLLPWLDVQHLSKAPHLLPQIQPRRAGALVAEWLKETYGREAAARPKLDFTPPPSALLQSLYGATTRSARTSAASSLAGHVVSTGVRSLVADNILDDLTRAAKGKSPQEKEGAMVAFDEIFRKAGLSLGAVDPYFVPLLPVILDQYQESGKTGSIKDAAEKAAKQLQRLPPPELAPRMIEELFTYLESNAKWRSKVGALELLGMFAVTAKDQVAERLGDYVPRLVPSMRDTKSEISSTAEKIGVALCQVLTNPDIQPFVTDLVRCMADPTTVPAAIKRLSSTVWVREIDGPTLAVVSPLLTRALAEKGNIVQRQTVVLTTNLFKLVRSPDLAASHADAVLPGIERIIESAAFPEIRAFAEEAKRAVQKSVQGASIPAIDHLTEALGDERTAYAQLMEAVEQQTGDKVDAFAEQSIKSAAFAIAQLVRKRQLSEKEWKDQYVAPYVAHFVGQEASEKIALDLLAKWVAVDKERNRVEGADDDDDEEGEILIDLPFSLAYGGLLLLNHTALKLRKGHRYGICGANGCGKSTLLKAINRKQIDNFPTDIKAAYVEHDIEGDETGITVCQLMIDEPRISATEAEIRSMLEEMGFAPERQDVAINSLSGGWKMRVALCRAMLMKVDLLLLDEPTNHLDVQSVAWLQDYLNSQDRVTSMIISHDSGFLDAVCSNIIHYHKKQLVYYRGNLAKFVEKYPPGKTYYTLSDEVVKFTFPPPGSLMGVRSRTRAILKMSDCTFTYPGASKPQLYNASCAISLSSRVGVVGPNGAGKSTLIKLLTGETLPDSGRVEKHPNLRIAYVAQHAFHHIEQHLEKSAVQYIMWRYQEGVDKEQAHKATRALTEAEQAQLKVPFVAKTGESRFLEQIVGRQKLKKSYAYEIKWQGMQHKHNTFVPRERLIELGFSKLVQEFDDFEASREGAGSREMSVKLVRQHLEGVGLDGDIAEYNEMRGLSGGQKVKVVIAAAMWSKPQALVLDEPTNFLDRDALGGLAVGIREWTGAFICISHNQEFVGALCGEIWNVEAGRLTIKGKAAVDDNAFESNPNSARETPAATPGAATPASAETPVGSGDEARAAATIEGADQELKFKAAKGRKKLTRKQLKEREDRRRARTLAFLSNTTPGAVREPDTEDEDEEHEKQVLKIPSKRAKSGTTTPTIAGVKKAGTVTPA</sequence>
<feature type="domain" description="ABC transporter" evidence="14">
    <location>
        <begin position="1154"/>
        <end position="1470"/>
    </location>
</feature>
<feature type="domain" description="ABC transporter" evidence="14">
    <location>
        <begin position="915"/>
        <end position="1128"/>
    </location>
</feature>
<keyword evidence="9" id="KW-0067">ATP-binding</keyword>
<dbReference type="CDD" id="cd18626">
    <property type="entry name" value="CD_eEF3"/>
    <property type="match status" value="1"/>
</dbReference>
<dbReference type="GO" id="GO:0006338">
    <property type="term" value="P:chromatin remodeling"/>
    <property type="evidence" value="ECO:0007669"/>
    <property type="project" value="UniProtKB-ARBA"/>
</dbReference>
<dbReference type="SUPFAM" id="SSF53474">
    <property type="entry name" value="alpha/beta-Hydrolases"/>
    <property type="match status" value="1"/>
</dbReference>
<dbReference type="InterPro" id="IPR011989">
    <property type="entry name" value="ARM-like"/>
</dbReference>
<dbReference type="Pfam" id="PF00385">
    <property type="entry name" value="Chromo"/>
    <property type="match status" value="1"/>
</dbReference>
<evidence type="ECO:0000256" key="12">
    <source>
        <dbReference type="SAM" id="MobiDB-lite"/>
    </source>
</evidence>
<dbReference type="Pfam" id="PF24987">
    <property type="entry name" value="HEAT_EF3_N"/>
    <property type="match status" value="1"/>
</dbReference>
<comment type="pathway">
    <text evidence="2">Protein biosynthesis; polypeptide chain elongation.</text>
</comment>
<dbReference type="GO" id="GO:0005737">
    <property type="term" value="C:cytoplasm"/>
    <property type="evidence" value="ECO:0007669"/>
    <property type="project" value="UniProtKB-SubCell"/>
</dbReference>
<keyword evidence="16" id="KW-1185">Reference proteome</keyword>
<keyword evidence="6" id="KW-0547">Nucleotide-binding</keyword>
<dbReference type="FunFam" id="3.40.50.300:FF:000193">
    <property type="entry name" value="Probable Elongation factor 3"/>
    <property type="match status" value="1"/>
</dbReference>
<dbReference type="InterPro" id="IPR029058">
    <property type="entry name" value="AB_hydrolase_fold"/>
</dbReference>
<comment type="similarity">
    <text evidence="3">Belongs to the ABC transporter superfamily. ABCF family. EF3 subfamily.</text>
</comment>
<evidence type="ECO:0000313" key="16">
    <source>
        <dbReference type="Proteomes" id="UP001342314"/>
    </source>
</evidence>
<dbReference type="Gene3D" id="1.25.10.10">
    <property type="entry name" value="Leucine-rich Repeat Variant"/>
    <property type="match status" value="1"/>
</dbReference>
<feature type="region of interest" description="Disordered" evidence="12">
    <location>
        <begin position="1461"/>
        <end position="1493"/>
    </location>
</feature>
<feature type="compositionally biased region" description="Low complexity" evidence="12">
    <location>
        <begin position="1468"/>
        <end position="1487"/>
    </location>
</feature>
<feature type="compositionally biased region" description="Pro residues" evidence="12">
    <location>
        <begin position="18"/>
        <end position="28"/>
    </location>
</feature>
<dbReference type="PROSITE" id="PS00211">
    <property type="entry name" value="ABC_TRANSPORTER_1"/>
    <property type="match status" value="2"/>
</dbReference>
<keyword evidence="4" id="KW-0963">Cytoplasm</keyword>
<evidence type="ECO:0000256" key="1">
    <source>
        <dbReference type="ARBA" id="ARBA00004496"/>
    </source>
</evidence>
<dbReference type="InterPro" id="IPR003593">
    <property type="entry name" value="AAA+_ATPase"/>
</dbReference>
<dbReference type="InterPro" id="IPR027417">
    <property type="entry name" value="P-loop_NTPase"/>
</dbReference>
<feature type="region of interest" description="Disordered" evidence="12">
    <location>
        <begin position="1"/>
        <end position="38"/>
    </location>
</feature>
<dbReference type="SMART" id="SM00382">
    <property type="entry name" value="AAA"/>
    <property type="match status" value="2"/>
</dbReference>
<evidence type="ECO:0000313" key="15">
    <source>
        <dbReference type="EMBL" id="GJN90677.1"/>
    </source>
</evidence>
<dbReference type="GO" id="GO:0005524">
    <property type="term" value="F:ATP binding"/>
    <property type="evidence" value="ECO:0007669"/>
    <property type="project" value="UniProtKB-KW"/>
</dbReference>
<dbReference type="GO" id="GO:0003746">
    <property type="term" value="F:translation elongation factor activity"/>
    <property type="evidence" value="ECO:0007669"/>
    <property type="project" value="UniProtKB-KW"/>
</dbReference>
<dbReference type="InterPro" id="IPR016197">
    <property type="entry name" value="Chromo-like_dom_sf"/>
</dbReference>
<keyword evidence="5" id="KW-0677">Repeat</keyword>
<evidence type="ECO:0000256" key="10">
    <source>
        <dbReference type="ARBA" id="ARBA00022884"/>
    </source>
</evidence>
<evidence type="ECO:0000259" key="14">
    <source>
        <dbReference type="PROSITE" id="PS50893"/>
    </source>
</evidence>
<dbReference type="FunFam" id="2.40.50.990:FF:000002">
    <property type="entry name" value="mRNA export factor elf1"/>
    <property type="match status" value="1"/>
</dbReference>
<comment type="catalytic activity">
    <reaction evidence="11">
        <text>ATP + H2O = ADP + phosphate + H(+)</text>
        <dbReference type="Rhea" id="RHEA:13065"/>
        <dbReference type="ChEBI" id="CHEBI:15377"/>
        <dbReference type="ChEBI" id="CHEBI:15378"/>
        <dbReference type="ChEBI" id="CHEBI:30616"/>
        <dbReference type="ChEBI" id="CHEBI:43474"/>
        <dbReference type="ChEBI" id="CHEBI:456216"/>
    </reaction>
</comment>
<dbReference type="PROSITE" id="PS50013">
    <property type="entry name" value="CHROMO_2"/>
    <property type="match status" value="1"/>
</dbReference>
<evidence type="ECO:0008006" key="17">
    <source>
        <dbReference type="Google" id="ProtNLM"/>
    </source>
</evidence>
<dbReference type="CDD" id="cd03221">
    <property type="entry name" value="ABCF_EF-3"/>
    <property type="match status" value="1"/>
</dbReference>
<evidence type="ECO:0000256" key="6">
    <source>
        <dbReference type="ARBA" id="ARBA00022741"/>
    </source>
</evidence>
<evidence type="ECO:0000256" key="8">
    <source>
        <dbReference type="ARBA" id="ARBA00022801"/>
    </source>
</evidence>
<dbReference type="InterPro" id="IPR015688">
    <property type="entry name" value="eEF3_ABC2_chromodomain-like"/>
</dbReference>
<evidence type="ECO:0000256" key="3">
    <source>
        <dbReference type="ARBA" id="ARBA00011054"/>
    </source>
</evidence>
<evidence type="ECO:0000256" key="7">
    <source>
        <dbReference type="ARBA" id="ARBA00022768"/>
    </source>
</evidence>
<dbReference type="InterPro" id="IPR016024">
    <property type="entry name" value="ARM-type_fold"/>
</dbReference>
<dbReference type="InterPro" id="IPR000953">
    <property type="entry name" value="Chromo/chromo_shadow_dom"/>
</dbReference>
<dbReference type="SUPFAM" id="SSF48371">
    <property type="entry name" value="ARM repeat"/>
    <property type="match status" value="1"/>
</dbReference>
<evidence type="ECO:0000259" key="13">
    <source>
        <dbReference type="PROSITE" id="PS50013"/>
    </source>
</evidence>
<dbReference type="SMART" id="SM00298">
    <property type="entry name" value="CHROMO"/>
    <property type="match status" value="1"/>
</dbReference>
<dbReference type="Pfam" id="PF00005">
    <property type="entry name" value="ABC_tran"/>
    <property type="match status" value="2"/>
</dbReference>
<dbReference type="InterPro" id="IPR017871">
    <property type="entry name" value="ABC_transporter-like_CS"/>
</dbReference>
<dbReference type="InterPro" id="IPR047038">
    <property type="entry name" value="eEF3_chromodomain-like_sf"/>
</dbReference>
<name>A0AAV5GMG6_9BASI</name>
<dbReference type="Gene3D" id="3.40.50.1820">
    <property type="entry name" value="alpha/beta hydrolase"/>
    <property type="match status" value="1"/>
</dbReference>
<evidence type="ECO:0000256" key="9">
    <source>
        <dbReference type="ARBA" id="ARBA00022840"/>
    </source>
</evidence>
<dbReference type="Gene3D" id="3.40.50.300">
    <property type="entry name" value="P-loop containing nucleotide triphosphate hydrolases"/>
    <property type="match status" value="2"/>
</dbReference>
<dbReference type="InterPro" id="IPR003439">
    <property type="entry name" value="ABC_transporter-like_ATP-bd"/>
</dbReference>
<dbReference type="PROSITE" id="PS50893">
    <property type="entry name" value="ABC_TRANSPORTER_2"/>
    <property type="match status" value="2"/>
</dbReference>